<protein>
    <recommendedName>
        <fullName evidence="3">Aldolase</fullName>
    </recommendedName>
</protein>
<dbReference type="EMBL" id="JAUSSU010000015">
    <property type="protein sequence ID" value="MDQ0116084.1"/>
    <property type="molecule type" value="Genomic_DNA"/>
</dbReference>
<evidence type="ECO:0000313" key="2">
    <source>
        <dbReference type="Proteomes" id="UP001229346"/>
    </source>
</evidence>
<evidence type="ECO:0008006" key="3">
    <source>
        <dbReference type="Google" id="ProtNLM"/>
    </source>
</evidence>
<comment type="caution">
    <text evidence="1">The sequence shown here is derived from an EMBL/GenBank/DDBJ whole genome shotgun (WGS) entry which is preliminary data.</text>
</comment>
<accession>A0ABT9UCA3</accession>
<evidence type="ECO:0000313" key="1">
    <source>
        <dbReference type="EMBL" id="MDQ0116084.1"/>
    </source>
</evidence>
<organism evidence="1 2">
    <name type="scientific">Paenibacillus harenae</name>
    <dbReference type="NCBI Taxonomy" id="306543"/>
    <lineage>
        <taxon>Bacteria</taxon>
        <taxon>Bacillati</taxon>
        <taxon>Bacillota</taxon>
        <taxon>Bacilli</taxon>
        <taxon>Bacillales</taxon>
        <taxon>Paenibacillaceae</taxon>
        <taxon>Paenibacillus</taxon>
    </lineage>
</organism>
<dbReference type="Proteomes" id="UP001229346">
    <property type="component" value="Unassembled WGS sequence"/>
</dbReference>
<dbReference type="SUPFAM" id="SSF53795">
    <property type="entry name" value="PEP carboxykinase-like"/>
    <property type="match status" value="1"/>
</dbReference>
<reference evidence="1 2" key="1">
    <citation type="submission" date="2023-07" db="EMBL/GenBank/DDBJ databases">
        <title>Sorghum-associated microbial communities from plants grown in Nebraska, USA.</title>
        <authorList>
            <person name="Schachtman D."/>
        </authorList>
    </citation>
    <scope>NUCLEOTIDE SEQUENCE [LARGE SCALE GENOMIC DNA]</scope>
    <source>
        <strain evidence="1 2">CC482</strain>
    </source>
</reference>
<sequence length="317" mass="35179">MLNGVFTLNYYRIFGLNIGSEIVLPEAYEIHGIISEFDVEIELNPPLEDCQDQFTTANYRFDNGRFLFHVPETAFYSITSGAHITVTPYPGADEAKIRLFLLGTCMGVLLMQRGILPLHGSAVVIDGKVYAIVGESGAGKSTLAAAFVRSGYPLMTDDVIAVSLSNDSAAATVYPSYPQQKLWEESIEQLGMLSHNYSSIYQRVNKYAVPIRSQFCREPLPLAGVVELIKASESEPEPEPSLKAYNRLEGLHVLNVHTYRSSLLHLLNLQQWQFQSISRLASGLPVYQLRRPADGFSAFGLVDQIVSLTNKREVVIS</sequence>
<gene>
    <name evidence="1" type="ORF">J2T15_005560</name>
</gene>
<proteinExistence type="predicted"/>
<dbReference type="Gene3D" id="3.40.50.300">
    <property type="entry name" value="P-loop containing nucleotide triphosphate hydrolases"/>
    <property type="match status" value="1"/>
</dbReference>
<name>A0ABT9UCA3_PAEHA</name>
<dbReference type="InterPro" id="IPR027417">
    <property type="entry name" value="P-loop_NTPase"/>
</dbReference>
<keyword evidence="2" id="KW-1185">Reference proteome</keyword>